<sequence length="830" mass="88266">MAKTNSYKKVIAGTMTAAMVAGVVSPVAAAGKSFPDVQPGSWSAEYIDYLVAKKAIEGKPDGTFAPTEAIDRASAAKIMAITLGLEVKDGAKPSFKDAQDSWAAKYIAAVEKAGVIQGDGTGNFNPSNQINRASMASMIVKAYKLDSKVSGELETKFPDLNDHWGEKDANILVALDITNGTGNGWEPDKSVTRAEAAKFIAKTDKEFGTEAVKVESAKAVTTQKVEVKFSKAVEKLTKEDIKVTNKANNDKVLVKEVTLSEDKKSATVELYGNLAAKQTYTVDVNKVGKAEVVVGSLEAKTIEMADQTVVAGVATELKYTVKDENGTEVVSPAGIEFVTPATITDGKIKLEKGTSTTVKAVYKKDGKVVAESKEVKVSAQSEVVASISNWTVVPNGTDAKFDATDFKQNNKLYENDDAVLKVQLKDQFGTTVTKLDNVKVEFESLNTEAAVVDKATGKITVLGTGGTVPVKVTVKELIKKADDTEVIGKELATKTVTVEAFAKKAMKEIKLEKTNVALSTQDVTDLKVKAPVLDQYGKEFAAPVAVKVLDKDGKEVQDQKLVANYENKELVLNANNQAAGKYTVELTATSGKKEAKATLALELKDPGAFSKFEVRGLEKELDKYVTDENKKNAMTVSVLPVDTNGLVLKGAEEAKLELKGTDKDGKEIKDLANRVSVSTNDKNVNTIILGAEAKAGDTYTVAISTGDKLITTHSFKVVDTAPAAKELAVEFTSTSLKEVAPNADLKAALLDILSVDGVPATTAKATVSNVEFVSADTNVVAENGTVGAKGATSIYVKNLTVVKEGKTQKVEFDKAVQVTVSIKEAKPATK</sequence>
<dbReference type="PANTHER" id="PTHR43308">
    <property type="entry name" value="OUTER MEMBRANE PROTEIN ALPHA-RELATED"/>
    <property type="match status" value="1"/>
</dbReference>
<accession>A0A158RSG3</accession>
<dbReference type="Pfam" id="PF00395">
    <property type="entry name" value="SLH"/>
    <property type="match status" value="3"/>
</dbReference>
<dbReference type="Pfam" id="PF13205">
    <property type="entry name" value="Big_5"/>
    <property type="match status" value="1"/>
</dbReference>
<evidence type="ECO:0000256" key="1">
    <source>
        <dbReference type="ARBA" id="ARBA00022729"/>
    </source>
</evidence>
<feature type="domain" description="SLH" evidence="3">
    <location>
        <begin position="90"/>
        <end position="153"/>
    </location>
</feature>
<evidence type="ECO:0000259" key="3">
    <source>
        <dbReference type="PROSITE" id="PS51272"/>
    </source>
</evidence>
<dbReference type="KEGG" id="bcx:BCA_0939"/>
<proteinExistence type="predicted"/>
<feature type="chain" id="PRO_5007632021" evidence="2">
    <location>
        <begin position="30"/>
        <end position="830"/>
    </location>
</feature>
<dbReference type="InterPro" id="IPR014755">
    <property type="entry name" value="Cu-Rt/internalin_Ig-like"/>
</dbReference>
<evidence type="ECO:0000313" key="4">
    <source>
        <dbReference type="EMBL" id="ACO30402.1"/>
    </source>
</evidence>
<dbReference type="Gene3D" id="2.60.40.1220">
    <property type="match status" value="1"/>
</dbReference>
<dbReference type="InterPro" id="IPR001119">
    <property type="entry name" value="SLH_dom"/>
</dbReference>
<protein>
    <submittedName>
        <fullName evidence="4">S-layer protein Sap</fullName>
    </submittedName>
</protein>
<gene>
    <name evidence="4" type="ordered locus">BCA_0939</name>
</gene>
<dbReference type="InterPro" id="IPR032812">
    <property type="entry name" value="SbsA_Ig"/>
</dbReference>
<dbReference type="Proteomes" id="UP000002210">
    <property type="component" value="Chromosome"/>
</dbReference>
<dbReference type="EMBL" id="CP001407">
    <property type="protein sequence ID" value="ACO30402.1"/>
    <property type="molecule type" value="Genomic_DNA"/>
</dbReference>
<dbReference type="PANTHER" id="PTHR43308:SF1">
    <property type="entry name" value="OUTER MEMBRANE PROTEIN ALPHA"/>
    <property type="match status" value="1"/>
</dbReference>
<dbReference type="PROSITE" id="PS51272">
    <property type="entry name" value="SLH"/>
    <property type="match status" value="3"/>
</dbReference>
<dbReference type="RefSeq" id="WP_001140737.1">
    <property type="nucleotide sequence ID" value="NC_012472.1"/>
</dbReference>
<name>A0A158RSG3_BACC3</name>
<feature type="domain" description="SLH" evidence="3">
    <location>
        <begin position="154"/>
        <end position="214"/>
    </location>
</feature>
<evidence type="ECO:0000256" key="2">
    <source>
        <dbReference type="SAM" id="SignalP"/>
    </source>
</evidence>
<keyword evidence="1 2" id="KW-0732">Signal</keyword>
<organism evidence="4 5">
    <name type="scientific">Bacillus cereus (strain 03BB102)</name>
    <dbReference type="NCBI Taxonomy" id="572264"/>
    <lineage>
        <taxon>Bacteria</taxon>
        <taxon>Bacillati</taxon>
        <taxon>Bacillota</taxon>
        <taxon>Bacilli</taxon>
        <taxon>Bacillales</taxon>
        <taxon>Bacillaceae</taxon>
        <taxon>Bacillus</taxon>
        <taxon>Bacillus cereus group</taxon>
    </lineage>
</organism>
<reference evidence="4 5" key="1">
    <citation type="submission" date="2009-02" db="EMBL/GenBank/DDBJ databases">
        <title>Genome sequence of Bacillus cereus 03BB102.</title>
        <authorList>
            <person name="Dodson R.J."/>
            <person name="Jackson P."/>
            <person name="Munk A.C."/>
            <person name="Brettin T."/>
            <person name="Bruce D."/>
            <person name="Detter C."/>
            <person name="Tapia R."/>
            <person name="Han C."/>
            <person name="Sutton G."/>
            <person name="Sims D."/>
        </authorList>
    </citation>
    <scope>NUCLEOTIDE SEQUENCE [LARGE SCALE GENOMIC DNA]</scope>
    <source>
        <strain evidence="4 5">03BB102</strain>
    </source>
</reference>
<dbReference type="AlphaFoldDB" id="A0A158RSG3"/>
<dbReference type="PATRIC" id="fig|572264.18.peg.881"/>
<feature type="domain" description="SLH" evidence="3">
    <location>
        <begin position="30"/>
        <end position="89"/>
    </location>
</feature>
<dbReference type="InterPro" id="IPR051465">
    <property type="entry name" value="Cell_Envelope_Struct_Comp"/>
</dbReference>
<evidence type="ECO:0000313" key="5">
    <source>
        <dbReference type="Proteomes" id="UP000002210"/>
    </source>
</evidence>
<feature type="signal peptide" evidence="2">
    <location>
        <begin position="1"/>
        <end position="29"/>
    </location>
</feature>